<protein>
    <submittedName>
        <fullName evidence="2">LuxR C-terminal-related transcriptional regulator</fullName>
    </submittedName>
</protein>
<dbReference type="InterPro" id="IPR016032">
    <property type="entry name" value="Sig_transdc_resp-reg_C-effctor"/>
</dbReference>
<name>A0A9E8HHF3_9ALTE</name>
<dbReference type="AlphaFoldDB" id="A0A9E8HHF3"/>
<evidence type="ECO:0000313" key="2">
    <source>
        <dbReference type="EMBL" id="UZW74252.1"/>
    </source>
</evidence>
<dbReference type="SUPFAM" id="SSF46894">
    <property type="entry name" value="C-terminal effector domain of the bipartite response regulators"/>
    <property type="match status" value="1"/>
</dbReference>
<dbReference type="SUPFAM" id="SSF75516">
    <property type="entry name" value="Pheromone-binding domain of LuxR-like quorum-sensing transcription factors"/>
    <property type="match status" value="1"/>
</dbReference>
<gene>
    <name evidence="2" type="ORF">NNL22_14665</name>
</gene>
<organism evidence="2 3">
    <name type="scientific">Alkalimarinus sediminis</name>
    <dbReference type="NCBI Taxonomy" id="1632866"/>
    <lineage>
        <taxon>Bacteria</taxon>
        <taxon>Pseudomonadati</taxon>
        <taxon>Pseudomonadota</taxon>
        <taxon>Gammaproteobacteria</taxon>
        <taxon>Alteromonadales</taxon>
        <taxon>Alteromonadaceae</taxon>
        <taxon>Alkalimarinus</taxon>
    </lineage>
</organism>
<dbReference type="KEGG" id="asem:NNL22_14665"/>
<dbReference type="SMART" id="SM00421">
    <property type="entry name" value="HTH_LUXR"/>
    <property type="match status" value="1"/>
</dbReference>
<feature type="domain" description="HTH luxR-type" evidence="1">
    <location>
        <begin position="174"/>
        <end position="231"/>
    </location>
</feature>
<dbReference type="Gene3D" id="3.30.450.80">
    <property type="entry name" value="Transcription factor LuxR-like, autoinducer-binding domain"/>
    <property type="match status" value="1"/>
</dbReference>
<sequence>MSINIFEFQETLKSLSPDECTEVLFQHLNSLGFYNCTILALPRCIGLSLTGNLWGHTQFNSYLKDLYRSYLCYHDPVLKYFRDGNRDPFLWGRYDFRGKDRVMTDLFKFWGATNGLVIPYYCTNIVGILCTCAPGSEQEHEELLLKQGSNVVALGSMYYQHIDINGAVDEMYQEKGLSDKNIAYLKLRGAGLLDKQAADQLKVSLDGISYYKRQIKEKLKIRDVNDAAIIGASQGWIKI</sequence>
<dbReference type="Gene3D" id="1.10.10.10">
    <property type="entry name" value="Winged helix-like DNA-binding domain superfamily/Winged helix DNA-binding domain"/>
    <property type="match status" value="1"/>
</dbReference>
<dbReference type="GO" id="GO:0003677">
    <property type="term" value="F:DNA binding"/>
    <property type="evidence" value="ECO:0007669"/>
    <property type="project" value="InterPro"/>
</dbReference>
<dbReference type="RefSeq" id="WP_251811147.1">
    <property type="nucleotide sequence ID" value="NZ_CP101527.1"/>
</dbReference>
<reference evidence="2" key="1">
    <citation type="submission" date="2022-07" db="EMBL/GenBank/DDBJ databases">
        <title>Alkalimarinus sp. nov., isolated from gut of a Alitta virens.</title>
        <authorList>
            <person name="Yang A.I."/>
            <person name="Shin N.-R."/>
        </authorList>
    </citation>
    <scope>NUCLEOTIDE SEQUENCE</scope>
    <source>
        <strain evidence="2">FA028</strain>
    </source>
</reference>
<evidence type="ECO:0000259" key="1">
    <source>
        <dbReference type="SMART" id="SM00421"/>
    </source>
</evidence>
<accession>A0A9E8HHF3</accession>
<dbReference type="InterPro" id="IPR000792">
    <property type="entry name" value="Tscrpt_reg_LuxR_C"/>
</dbReference>
<keyword evidence="3" id="KW-1185">Reference proteome</keyword>
<evidence type="ECO:0000313" key="3">
    <source>
        <dbReference type="Proteomes" id="UP001164472"/>
    </source>
</evidence>
<dbReference type="GO" id="GO:0006355">
    <property type="term" value="P:regulation of DNA-templated transcription"/>
    <property type="evidence" value="ECO:0007669"/>
    <property type="project" value="InterPro"/>
</dbReference>
<dbReference type="Proteomes" id="UP001164472">
    <property type="component" value="Chromosome"/>
</dbReference>
<dbReference type="InterPro" id="IPR036693">
    <property type="entry name" value="TF_LuxR_autoind-bd_dom_sf"/>
</dbReference>
<dbReference type="EMBL" id="CP101527">
    <property type="protein sequence ID" value="UZW74252.1"/>
    <property type="molecule type" value="Genomic_DNA"/>
</dbReference>
<proteinExistence type="predicted"/>
<dbReference type="InterPro" id="IPR036388">
    <property type="entry name" value="WH-like_DNA-bd_sf"/>
</dbReference>